<dbReference type="Proteomes" id="UP000186303">
    <property type="component" value="Chromosome 3"/>
</dbReference>
<dbReference type="OrthoDB" id="3339751at2759"/>
<feature type="region of interest" description="Disordered" evidence="1">
    <location>
        <begin position="65"/>
        <end position="102"/>
    </location>
</feature>
<sequence length="114" mass="12464">MSNRLYPHSPMSESQNSNVPHLENVSAKDRRKIKSHITVGPYSSKQVSESAQMTSEQPAVVAPELASDGQGPIPEIGQDAQTGPEVVGEDDPRHDSVKKKKTMTQKIIGLFKKN</sequence>
<dbReference type="OMA" id="HITVGPY"/>
<dbReference type="AlphaFoldDB" id="A0A1M8A5P3"/>
<dbReference type="EMBL" id="LT671823">
    <property type="protein sequence ID" value="SHO77755.1"/>
    <property type="molecule type" value="Genomic_DNA"/>
</dbReference>
<keyword evidence="3" id="KW-1185">Reference proteome</keyword>
<dbReference type="VEuPathDB" id="FungiDB:MSYG_2097"/>
<name>A0A1M8A5P3_MALS4</name>
<reference evidence="3" key="1">
    <citation type="journal article" date="2017" name="Nucleic Acids Res.">
        <title>Proteogenomics produces comprehensive and highly accurate protein-coding gene annotation in a complete genome assembly of Malassezia sympodialis.</title>
        <authorList>
            <person name="Zhu Y."/>
            <person name="Engstroem P.G."/>
            <person name="Tellgren-Roth C."/>
            <person name="Baudo C.D."/>
            <person name="Kennell J.C."/>
            <person name="Sun S."/>
            <person name="Billmyre R.B."/>
            <person name="Schroeder M.S."/>
            <person name="Andersson A."/>
            <person name="Holm T."/>
            <person name="Sigurgeirsson B."/>
            <person name="Wu G."/>
            <person name="Sankaranarayanan S.R."/>
            <person name="Siddharthan R."/>
            <person name="Sanyal K."/>
            <person name="Lundeberg J."/>
            <person name="Nystedt B."/>
            <person name="Boekhout T."/>
            <person name="Dawson T.L. Jr."/>
            <person name="Heitman J."/>
            <person name="Scheynius A."/>
            <person name="Lehtioe J."/>
        </authorList>
    </citation>
    <scope>NUCLEOTIDE SEQUENCE [LARGE SCALE GENOMIC DNA]</scope>
    <source>
        <strain evidence="3">ATCC 42132</strain>
    </source>
</reference>
<feature type="compositionally biased region" description="Polar residues" evidence="1">
    <location>
        <begin position="41"/>
        <end position="57"/>
    </location>
</feature>
<accession>A0A1M8A5P3</accession>
<evidence type="ECO:0000256" key="1">
    <source>
        <dbReference type="SAM" id="MobiDB-lite"/>
    </source>
</evidence>
<gene>
    <name evidence="2" type="ORF">MSYG_2097</name>
</gene>
<organism evidence="2 3">
    <name type="scientific">Malassezia sympodialis (strain ATCC 42132)</name>
    <name type="common">Atopic eczema-associated yeast</name>
    <dbReference type="NCBI Taxonomy" id="1230383"/>
    <lineage>
        <taxon>Eukaryota</taxon>
        <taxon>Fungi</taxon>
        <taxon>Dikarya</taxon>
        <taxon>Basidiomycota</taxon>
        <taxon>Ustilaginomycotina</taxon>
        <taxon>Malasseziomycetes</taxon>
        <taxon>Malasseziales</taxon>
        <taxon>Malasseziaceae</taxon>
        <taxon>Malassezia</taxon>
    </lineage>
</organism>
<feature type="region of interest" description="Disordered" evidence="1">
    <location>
        <begin position="41"/>
        <end position="60"/>
    </location>
</feature>
<evidence type="ECO:0000313" key="2">
    <source>
        <dbReference type="EMBL" id="SHO77755.1"/>
    </source>
</evidence>
<protein>
    <submittedName>
        <fullName evidence="2">Uncharacterized protein</fullName>
    </submittedName>
</protein>
<feature type="region of interest" description="Disordered" evidence="1">
    <location>
        <begin position="1"/>
        <end position="34"/>
    </location>
</feature>
<proteinExistence type="predicted"/>
<evidence type="ECO:0000313" key="3">
    <source>
        <dbReference type="Proteomes" id="UP000186303"/>
    </source>
</evidence>